<feature type="transmembrane region" description="Helical" evidence="5">
    <location>
        <begin position="49"/>
        <end position="73"/>
    </location>
</feature>
<dbReference type="PROSITE" id="PS00217">
    <property type="entry name" value="SUGAR_TRANSPORT_2"/>
    <property type="match status" value="1"/>
</dbReference>
<feature type="transmembrane region" description="Helical" evidence="5">
    <location>
        <begin position="171"/>
        <end position="193"/>
    </location>
</feature>
<protein>
    <submittedName>
        <fullName evidence="7">MFS transporter</fullName>
    </submittedName>
</protein>
<evidence type="ECO:0000256" key="4">
    <source>
        <dbReference type="ARBA" id="ARBA00023136"/>
    </source>
</evidence>
<dbReference type="PROSITE" id="PS50850">
    <property type="entry name" value="MFS"/>
    <property type="match status" value="1"/>
</dbReference>
<dbReference type="InterPro" id="IPR005829">
    <property type="entry name" value="Sugar_transporter_CS"/>
</dbReference>
<dbReference type="PANTHER" id="PTHR23508:SF10">
    <property type="entry name" value="CARBOXYLIC ACID TRANSPORTER PROTEIN HOMOLOG"/>
    <property type="match status" value="1"/>
</dbReference>
<feature type="transmembrane region" description="Helical" evidence="5">
    <location>
        <begin position="85"/>
        <end position="104"/>
    </location>
</feature>
<dbReference type="AlphaFoldDB" id="A0A1A7NT43"/>
<proteinExistence type="predicted"/>
<feature type="transmembrane region" description="Helical" evidence="5">
    <location>
        <begin position="341"/>
        <end position="364"/>
    </location>
</feature>
<feature type="transmembrane region" description="Helical" evidence="5">
    <location>
        <begin position="409"/>
        <end position="427"/>
    </location>
</feature>
<evidence type="ECO:0000256" key="3">
    <source>
        <dbReference type="ARBA" id="ARBA00022989"/>
    </source>
</evidence>
<dbReference type="RefSeq" id="WP_065239248.1">
    <property type="nucleotide sequence ID" value="NZ_JTJM01000023.1"/>
</dbReference>
<dbReference type="EMBL" id="JTJM01000023">
    <property type="protein sequence ID" value="OBW92174.1"/>
    <property type="molecule type" value="Genomic_DNA"/>
</dbReference>
<evidence type="ECO:0000256" key="1">
    <source>
        <dbReference type="ARBA" id="ARBA00004141"/>
    </source>
</evidence>
<feature type="transmembrane region" description="Helical" evidence="5">
    <location>
        <begin position="254"/>
        <end position="271"/>
    </location>
</feature>
<evidence type="ECO:0000259" key="6">
    <source>
        <dbReference type="PROSITE" id="PS50850"/>
    </source>
</evidence>
<evidence type="ECO:0000313" key="8">
    <source>
        <dbReference type="Proteomes" id="UP000243558"/>
    </source>
</evidence>
<dbReference type="SUPFAM" id="SSF103473">
    <property type="entry name" value="MFS general substrate transporter"/>
    <property type="match status" value="1"/>
</dbReference>
<keyword evidence="8" id="KW-1185">Reference proteome</keyword>
<name>A0A1A7NT43_9PAST</name>
<dbReference type="InterPro" id="IPR011701">
    <property type="entry name" value="MFS"/>
</dbReference>
<dbReference type="PANTHER" id="PTHR23508">
    <property type="entry name" value="CARBOXYLIC ACID TRANSPORTER PROTEIN HOMOLOG"/>
    <property type="match status" value="1"/>
</dbReference>
<dbReference type="Gene3D" id="1.20.1250.20">
    <property type="entry name" value="MFS general substrate transporter like domains"/>
    <property type="match status" value="1"/>
</dbReference>
<sequence length="434" mass="46313">MNLRNTISSSPMSAYQWGIVVIAAIMNLLDGFDVLALAFTATAIRQEFGLSGIQLGTLLSAGLFGMAAGSLFLAPVADKIGRRPLLMIAVLLSAVGMFGSAYSGSQFWLGVWRVITGLGVGGILVGTNVLTSEYSSRRWRSLAISIYAAGFGIGAVLGGMFAVMLQAEYGWRSVFLAGAVLTTICLIVIVVWLPESIDFLLVKQPKNAQAKLNRITAKMGLGNQWTLPEKPVPTAVTRLPFSRLLDQTYRRSSILLWLAFFSIMFSFYFISSWTPALLKEAGMTVEQSVSIGMMISLGGTVGALLYGLLATYWRAKSVLLFFTVVAAGVVVLFILSSTVLWLAMVLGILVGALINGCISGLYTLNPSVYAADIRSTGVGTAIGVGRIGAILAPTIAGLLLDQGWDKQDLYIGVAIVLLISTVALTYLKSYQGDN</sequence>
<dbReference type="InterPro" id="IPR020846">
    <property type="entry name" value="MFS_dom"/>
</dbReference>
<comment type="subcellular location">
    <subcellularLocation>
        <location evidence="1">Membrane</location>
        <topology evidence="1">Multi-pass membrane protein</topology>
    </subcellularLocation>
</comment>
<dbReference type="CDD" id="cd17365">
    <property type="entry name" value="MFS_PcaK_like"/>
    <property type="match status" value="1"/>
</dbReference>
<dbReference type="InterPro" id="IPR036259">
    <property type="entry name" value="MFS_trans_sf"/>
</dbReference>
<dbReference type="GO" id="GO:0005886">
    <property type="term" value="C:plasma membrane"/>
    <property type="evidence" value="ECO:0007669"/>
    <property type="project" value="TreeGrafter"/>
</dbReference>
<dbReference type="OrthoDB" id="7066727at2"/>
<dbReference type="Proteomes" id="UP000243558">
    <property type="component" value="Unassembled WGS sequence"/>
</dbReference>
<feature type="transmembrane region" description="Helical" evidence="5">
    <location>
        <begin position="376"/>
        <end position="397"/>
    </location>
</feature>
<dbReference type="PATRIC" id="fig|505345.7.peg.1105"/>
<evidence type="ECO:0000313" key="7">
    <source>
        <dbReference type="EMBL" id="OBW92174.1"/>
    </source>
</evidence>
<reference evidence="7 8" key="1">
    <citation type="submission" date="2014-11" db="EMBL/GenBank/DDBJ databases">
        <title>Pan-genome of Gallibacterium spp.</title>
        <authorList>
            <person name="Kudirkiene E."/>
            <person name="Bojesen A.M."/>
        </authorList>
    </citation>
    <scope>NUCLEOTIDE SEQUENCE [LARGE SCALE GENOMIC DNA]</scope>
    <source>
        <strain evidence="7 8">F151</strain>
    </source>
</reference>
<accession>A0A1A7NT43</accession>
<keyword evidence="3 5" id="KW-1133">Transmembrane helix</keyword>
<organism evidence="7 8">
    <name type="scientific">Gallibacterium genomosp. 3</name>
    <dbReference type="NCBI Taxonomy" id="505345"/>
    <lineage>
        <taxon>Bacteria</taxon>
        <taxon>Pseudomonadati</taxon>
        <taxon>Pseudomonadota</taxon>
        <taxon>Gammaproteobacteria</taxon>
        <taxon>Pasteurellales</taxon>
        <taxon>Pasteurellaceae</taxon>
        <taxon>Gallibacterium</taxon>
    </lineage>
</organism>
<dbReference type="GO" id="GO:0046943">
    <property type="term" value="F:carboxylic acid transmembrane transporter activity"/>
    <property type="evidence" value="ECO:0007669"/>
    <property type="project" value="TreeGrafter"/>
</dbReference>
<dbReference type="Pfam" id="PF07690">
    <property type="entry name" value="MFS_1"/>
    <property type="match status" value="1"/>
</dbReference>
<keyword evidence="4 5" id="KW-0472">Membrane</keyword>
<dbReference type="PROSITE" id="PS00216">
    <property type="entry name" value="SUGAR_TRANSPORT_1"/>
    <property type="match status" value="1"/>
</dbReference>
<keyword evidence="2 5" id="KW-0812">Transmembrane</keyword>
<evidence type="ECO:0000256" key="5">
    <source>
        <dbReference type="SAM" id="Phobius"/>
    </source>
</evidence>
<feature type="transmembrane region" description="Helical" evidence="5">
    <location>
        <begin position="291"/>
        <end position="311"/>
    </location>
</feature>
<feature type="transmembrane region" description="Helical" evidence="5">
    <location>
        <begin position="110"/>
        <end position="130"/>
    </location>
</feature>
<gene>
    <name evidence="7" type="ORF">QV01_05550</name>
</gene>
<evidence type="ECO:0000256" key="2">
    <source>
        <dbReference type="ARBA" id="ARBA00022692"/>
    </source>
</evidence>
<comment type="caution">
    <text evidence="7">The sequence shown here is derived from an EMBL/GenBank/DDBJ whole genome shotgun (WGS) entry which is preliminary data.</text>
</comment>
<feature type="transmembrane region" description="Helical" evidence="5">
    <location>
        <begin position="318"/>
        <end position="335"/>
    </location>
</feature>
<feature type="transmembrane region" description="Helical" evidence="5">
    <location>
        <begin position="142"/>
        <end position="165"/>
    </location>
</feature>
<feature type="domain" description="Major facilitator superfamily (MFS) profile" evidence="6">
    <location>
        <begin position="19"/>
        <end position="432"/>
    </location>
</feature>
<feature type="transmembrane region" description="Helical" evidence="5">
    <location>
        <begin position="12"/>
        <end position="29"/>
    </location>
</feature>